<dbReference type="PANTHER" id="PTHR42759">
    <property type="entry name" value="MOXR FAMILY PROTEIN"/>
    <property type="match status" value="1"/>
</dbReference>
<dbReference type="InterPro" id="IPR050764">
    <property type="entry name" value="CbbQ/NirQ/NorQ/GpvN"/>
</dbReference>
<keyword evidence="3" id="KW-0963">Cytoplasm</keyword>
<protein>
    <submittedName>
        <fullName evidence="11">Gas vesicle protein GvpN</fullName>
    </submittedName>
</protein>
<dbReference type="EMBL" id="FOXX01000007">
    <property type="protein sequence ID" value="SFQ70741.1"/>
    <property type="molecule type" value="Genomic_DNA"/>
</dbReference>
<keyword evidence="6" id="KW-0067">ATP-binding</keyword>
<evidence type="ECO:0000256" key="5">
    <source>
        <dbReference type="ARBA" id="ARBA00022801"/>
    </source>
</evidence>
<evidence type="ECO:0000256" key="8">
    <source>
        <dbReference type="ARBA" id="ARBA00035108"/>
    </source>
</evidence>
<comment type="caution">
    <text evidence="11">The sequence shown here is derived from an EMBL/GenBank/DDBJ whole genome shotgun (WGS) entry which is preliminary data.</text>
</comment>
<keyword evidence="5" id="KW-0378">Hydrolase</keyword>
<keyword evidence="12" id="KW-1185">Reference proteome</keyword>
<evidence type="ECO:0000313" key="12">
    <source>
        <dbReference type="Proteomes" id="UP000182762"/>
    </source>
</evidence>
<dbReference type="InterPro" id="IPR013462">
    <property type="entry name" value="Gas-vesicle_GvpN"/>
</dbReference>
<dbReference type="InterPro" id="IPR027417">
    <property type="entry name" value="P-loop_NTPase"/>
</dbReference>
<reference evidence="11 12" key="1">
    <citation type="submission" date="2016-10" db="EMBL/GenBank/DDBJ databases">
        <authorList>
            <person name="Varghese N."/>
            <person name="Submissions S."/>
        </authorList>
    </citation>
    <scope>NUCLEOTIDE SEQUENCE [LARGE SCALE GENOMIC DNA]</scope>
    <source>
        <strain evidence="11 12">DSM 13796</strain>
    </source>
</reference>
<evidence type="ECO:0000256" key="7">
    <source>
        <dbReference type="ARBA" id="ARBA00022987"/>
    </source>
</evidence>
<evidence type="ECO:0000256" key="9">
    <source>
        <dbReference type="ARBA" id="ARBA00049360"/>
    </source>
</evidence>
<comment type="catalytic activity">
    <reaction evidence="9">
        <text>ATP + H2O = ADP + phosphate + H(+)</text>
        <dbReference type="Rhea" id="RHEA:13065"/>
        <dbReference type="ChEBI" id="CHEBI:15377"/>
        <dbReference type="ChEBI" id="CHEBI:15378"/>
        <dbReference type="ChEBI" id="CHEBI:30616"/>
        <dbReference type="ChEBI" id="CHEBI:43474"/>
        <dbReference type="ChEBI" id="CHEBI:456216"/>
    </reaction>
</comment>
<name>A0A1I6APX3_9BACI</name>
<evidence type="ECO:0000256" key="2">
    <source>
        <dbReference type="ARBA" id="ARBA00009417"/>
    </source>
</evidence>
<evidence type="ECO:0000256" key="4">
    <source>
        <dbReference type="ARBA" id="ARBA00022741"/>
    </source>
</evidence>
<dbReference type="SUPFAM" id="SSF52540">
    <property type="entry name" value="P-loop containing nucleoside triphosphate hydrolases"/>
    <property type="match status" value="1"/>
</dbReference>
<dbReference type="PANTHER" id="PTHR42759:SF1">
    <property type="entry name" value="MAGNESIUM-CHELATASE SUBUNIT CHLD"/>
    <property type="match status" value="1"/>
</dbReference>
<dbReference type="InterPro" id="IPR003593">
    <property type="entry name" value="AAA+_ATPase"/>
</dbReference>
<dbReference type="Proteomes" id="UP000182762">
    <property type="component" value="Unassembled WGS sequence"/>
</dbReference>
<dbReference type="RefSeq" id="WP_082802505.1">
    <property type="nucleotide sequence ID" value="NZ_FOXX01000007.1"/>
</dbReference>
<dbReference type="SMART" id="SM00382">
    <property type="entry name" value="AAA"/>
    <property type="match status" value="1"/>
</dbReference>
<dbReference type="NCBIfam" id="TIGR02640">
    <property type="entry name" value="gas_vesic_GvpN"/>
    <property type="match status" value="1"/>
</dbReference>
<comment type="similarity">
    <text evidence="2">Belongs to the CbbQ/NirQ/NorQ/GpvN family.</text>
</comment>
<keyword evidence="4" id="KW-0547">Nucleotide-binding</keyword>
<evidence type="ECO:0000256" key="6">
    <source>
        <dbReference type="ARBA" id="ARBA00022840"/>
    </source>
</evidence>
<evidence type="ECO:0000313" key="11">
    <source>
        <dbReference type="EMBL" id="SFQ70741.1"/>
    </source>
</evidence>
<evidence type="ECO:0000259" key="10">
    <source>
        <dbReference type="SMART" id="SM00382"/>
    </source>
</evidence>
<comment type="subcellular location">
    <subcellularLocation>
        <location evidence="1">Cytoplasm</location>
    </subcellularLocation>
    <subcellularLocation>
        <location evidence="8">Gas vesicle</location>
    </subcellularLocation>
</comment>
<feature type="domain" description="AAA+ ATPase" evidence="10">
    <location>
        <begin position="31"/>
        <end position="199"/>
    </location>
</feature>
<keyword evidence="7" id="KW-0304">Gas vesicle</keyword>
<dbReference type="InterPro" id="IPR011704">
    <property type="entry name" value="ATPase_dyneun-rel_AAA"/>
</dbReference>
<gene>
    <name evidence="11" type="ORF">SAMN02745910_02869</name>
</gene>
<dbReference type="Gene3D" id="3.40.50.300">
    <property type="entry name" value="P-loop containing nucleotide triphosphate hydrolases"/>
    <property type="match status" value="1"/>
</dbReference>
<sequence>MEKLQERLNNEFILYPELEDLADRAVDYLSARFPVHFTGPSGVGKTSLALYVASRMNRPLTFLQGNYEMRNEDLIGGMSGYTSNKTVDNFVRSVRKQEEKLTENRVDGRLVRAVKNGHTVVYDEFTRSKPETNNLFLSVVEEGILPLYGIKDEESHIPVHPDFSIIFTSNPEEYVGTYRTQDALQDRMITIDVDTVDERTEAYILKDRTEVSDREAAFIITFMKKIRSKCMENGEVGPGLRSSIMIGSIAQKAKIEINPDNERFQKLIFDIIEFTIHRNLGYKSKEQTRNYLVREMKKLWGGN</sequence>
<proteinExistence type="inferred from homology"/>
<dbReference type="GeneID" id="93711497"/>
<evidence type="ECO:0000256" key="1">
    <source>
        <dbReference type="ARBA" id="ARBA00004496"/>
    </source>
</evidence>
<evidence type="ECO:0000256" key="3">
    <source>
        <dbReference type="ARBA" id="ARBA00022490"/>
    </source>
</evidence>
<organism evidence="11 12">
    <name type="scientific">Priestia endophytica DSM 13796</name>
    <dbReference type="NCBI Taxonomy" id="1121089"/>
    <lineage>
        <taxon>Bacteria</taxon>
        <taxon>Bacillati</taxon>
        <taxon>Bacillota</taxon>
        <taxon>Bacilli</taxon>
        <taxon>Bacillales</taxon>
        <taxon>Bacillaceae</taxon>
        <taxon>Priestia</taxon>
    </lineage>
</organism>
<dbReference type="Pfam" id="PF07728">
    <property type="entry name" value="AAA_5"/>
    <property type="match status" value="1"/>
</dbReference>
<accession>A0A1I6APX3</accession>